<dbReference type="AlphaFoldDB" id="A0A1G2KLK9"/>
<comment type="caution">
    <text evidence="3">The sequence shown here is derived from an EMBL/GenBank/DDBJ whole genome shotgun (WGS) entry which is preliminary data.</text>
</comment>
<evidence type="ECO:0000256" key="2">
    <source>
        <dbReference type="SAM" id="Phobius"/>
    </source>
</evidence>
<feature type="region of interest" description="Disordered" evidence="1">
    <location>
        <begin position="85"/>
        <end position="105"/>
    </location>
</feature>
<gene>
    <name evidence="3" type="ORF">A3C11_01200</name>
</gene>
<dbReference type="EMBL" id="MHQJ01000051">
    <property type="protein sequence ID" value="OHA00320.1"/>
    <property type="molecule type" value="Genomic_DNA"/>
</dbReference>
<keyword evidence="2" id="KW-0472">Membrane</keyword>
<feature type="transmembrane region" description="Helical" evidence="2">
    <location>
        <begin position="58"/>
        <end position="81"/>
    </location>
</feature>
<feature type="compositionally biased region" description="Polar residues" evidence="1">
    <location>
        <begin position="85"/>
        <end position="95"/>
    </location>
</feature>
<keyword evidence="2" id="KW-1133">Transmembrane helix</keyword>
<accession>A0A1G2KLK9</accession>
<proteinExistence type="predicted"/>
<evidence type="ECO:0000256" key="1">
    <source>
        <dbReference type="SAM" id="MobiDB-lite"/>
    </source>
</evidence>
<organism evidence="3 4">
    <name type="scientific">Candidatus Sungbacteria bacterium RIFCSPHIGHO2_02_FULL_49_12</name>
    <dbReference type="NCBI Taxonomy" id="1802271"/>
    <lineage>
        <taxon>Bacteria</taxon>
        <taxon>Candidatus Sungiibacteriota</taxon>
    </lineage>
</organism>
<reference evidence="3 4" key="1">
    <citation type="journal article" date="2016" name="Nat. Commun.">
        <title>Thousands of microbial genomes shed light on interconnected biogeochemical processes in an aquifer system.</title>
        <authorList>
            <person name="Anantharaman K."/>
            <person name="Brown C.T."/>
            <person name="Hug L.A."/>
            <person name="Sharon I."/>
            <person name="Castelle C.J."/>
            <person name="Probst A.J."/>
            <person name="Thomas B.C."/>
            <person name="Singh A."/>
            <person name="Wilkins M.J."/>
            <person name="Karaoz U."/>
            <person name="Brodie E.L."/>
            <person name="Williams K.H."/>
            <person name="Hubbard S.S."/>
            <person name="Banfield J.F."/>
        </authorList>
    </citation>
    <scope>NUCLEOTIDE SEQUENCE [LARGE SCALE GENOMIC DNA]</scope>
</reference>
<feature type="transmembrane region" description="Helical" evidence="2">
    <location>
        <begin position="12"/>
        <end position="29"/>
    </location>
</feature>
<evidence type="ECO:0000313" key="4">
    <source>
        <dbReference type="Proteomes" id="UP000177362"/>
    </source>
</evidence>
<protein>
    <submittedName>
        <fullName evidence="3">Uncharacterized protein</fullName>
    </submittedName>
</protein>
<feature type="compositionally biased region" description="Pro residues" evidence="1">
    <location>
        <begin position="96"/>
        <end position="105"/>
    </location>
</feature>
<name>A0A1G2KLK9_9BACT</name>
<dbReference type="Proteomes" id="UP000177362">
    <property type="component" value="Unassembled WGS sequence"/>
</dbReference>
<evidence type="ECO:0000313" key="3">
    <source>
        <dbReference type="EMBL" id="OHA00320.1"/>
    </source>
</evidence>
<keyword evidence="2" id="KW-0812">Transmembrane</keyword>
<sequence>MFTIDGYIKKSAIGGFIGGILFAVAHSYFNIRYDLPLYYILRGLDGIVTCTGSGCRPYFFLAVILSAIVWSLIIVLIARLIQRNSSEHSTPTENPQTPPQLPDNT</sequence>